<protein>
    <submittedName>
        <fullName evidence="2">Uncharacterized protein</fullName>
    </submittedName>
</protein>
<name>A0ABR1LTC0_9PEZI</name>
<keyword evidence="1" id="KW-0472">Membrane</keyword>
<dbReference type="Proteomes" id="UP001365128">
    <property type="component" value="Unassembled WGS sequence"/>
</dbReference>
<gene>
    <name evidence="2" type="ORF">IWX46DRAFT_583272</name>
</gene>
<evidence type="ECO:0000313" key="2">
    <source>
        <dbReference type="EMBL" id="KAK7537948.1"/>
    </source>
</evidence>
<keyword evidence="1" id="KW-0812">Transmembrane</keyword>
<evidence type="ECO:0000313" key="3">
    <source>
        <dbReference type="Proteomes" id="UP001365128"/>
    </source>
</evidence>
<keyword evidence="3" id="KW-1185">Reference proteome</keyword>
<organism evidence="2 3">
    <name type="scientific">Phyllosticta citricarpa</name>
    <dbReference type="NCBI Taxonomy" id="55181"/>
    <lineage>
        <taxon>Eukaryota</taxon>
        <taxon>Fungi</taxon>
        <taxon>Dikarya</taxon>
        <taxon>Ascomycota</taxon>
        <taxon>Pezizomycotina</taxon>
        <taxon>Dothideomycetes</taxon>
        <taxon>Dothideomycetes incertae sedis</taxon>
        <taxon>Botryosphaeriales</taxon>
        <taxon>Phyllostictaceae</taxon>
        <taxon>Phyllosticta</taxon>
    </lineage>
</organism>
<sequence>MDALGILPLGRAFAFNITTQRSQLAAQNLDTDLAQNIPLHRNFSTALALYSIAKFLSLDDPNPGISSLCFISSPAYTPAAAALPCLDERALVDHSSLAAPSHFRDNNQAKAATMDPSGIAACIFFALAVSTMIAVMAKIMYDNMRRDRGLERPSRI</sequence>
<proteinExistence type="predicted"/>
<accession>A0ABR1LTC0</accession>
<reference evidence="2 3" key="1">
    <citation type="submission" date="2024-04" db="EMBL/GenBank/DDBJ databases">
        <title>Phyllosticta paracitricarpa is synonymous to the EU quarantine fungus P. citricarpa based on phylogenomic analyses.</title>
        <authorList>
            <consortium name="Lawrence Berkeley National Laboratory"/>
            <person name="Van Ingen-Buijs V.A."/>
            <person name="Van Westerhoven A.C."/>
            <person name="Haridas S."/>
            <person name="Skiadas P."/>
            <person name="Martin F."/>
            <person name="Groenewald J.Z."/>
            <person name="Crous P.W."/>
            <person name="Seidl M.F."/>
        </authorList>
    </citation>
    <scope>NUCLEOTIDE SEQUENCE [LARGE SCALE GENOMIC DNA]</scope>
    <source>
        <strain evidence="2 3">CBS 122670</strain>
    </source>
</reference>
<dbReference type="EMBL" id="JBBPDW010000031">
    <property type="protein sequence ID" value="KAK7537948.1"/>
    <property type="molecule type" value="Genomic_DNA"/>
</dbReference>
<comment type="caution">
    <text evidence="2">The sequence shown here is derived from an EMBL/GenBank/DDBJ whole genome shotgun (WGS) entry which is preliminary data.</text>
</comment>
<evidence type="ECO:0000256" key="1">
    <source>
        <dbReference type="SAM" id="Phobius"/>
    </source>
</evidence>
<feature type="transmembrane region" description="Helical" evidence="1">
    <location>
        <begin position="118"/>
        <end position="141"/>
    </location>
</feature>
<keyword evidence="1" id="KW-1133">Transmembrane helix</keyword>